<dbReference type="InterPro" id="IPR036034">
    <property type="entry name" value="PDZ_sf"/>
</dbReference>
<dbReference type="AlphaFoldDB" id="A0ABD0QNN8"/>
<dbReference type="EMBL" id="JAMKFB020000007">
    <property type="protein sequence ID" value="KAL0187648.1"/>
    <property type="molecule type" value="Genomic_DNA"/>
</dbReference>
<dbReference type="Pfam" id="PF00595">
    <property type="entry name" value="PDZ"/>
    <property type="match status" value="1"/>
</dbReference>
<dbReference type="PANTHER" id="PTHR19964">
    <property type="entry name" value="MULTIPLE PDZ DOMAIN PROTEIN"/>
    <property type="match status" value="1"/>
</dbReference>
<keyword evidence="4" id="KW-1185">Reference proteome</keyword>
<comment type="caution">
    <text evidence="3">The sequence shown here is derived from an EMBL/GenBank/DDBJ whole genome shotgun (WGS) entry which is preliminary data.</text>
</comment>
<dbReference type="PANTHER" id="PTHR19964:SF10">
    <property type="entry name" value="MULTIPLE PDZ DOMAIN PROTEIN"/>
    <property type="match status" value="1"/>
</dbReference>
<feature type="domain" description="PDZ" evidence="2">
    <location>
        <begin position="1"/>
        <end position="45"/>
    </location>
</feature>
<gene>
    <name evidence="3" type="ORF">M9458_014747</name>
</gene>
<feature type="region of interest" description="Disordered" evidence="1">
    <location>
        <begin position="44"/>
        <end position="63"/>
    </location>
</feature>
<dbReference type="InterPro" id="IPR051342">
    <property type="entry name" value="PDZ_scaffold"/>
</dbReference>
<name>A0ABD0QNN8_CIRMR</name>
<sequence>DGRLRSGDHVLRIGDTDLFGLSSEQVAQVLKQCGNRVRLLISRGTADDAPPAPVVLPTVTEQQ</sequence>
<dbReference type="Gene3D" id="2.30.42.10">
    <property type="match status" value="1"/>
</dbReference>
<proteinExistence type="predicted"/>
<evidence type="ECO:0000313" key="3">
    <source>
        <dbReference type="EMBL" id="KAL0187648.1"/>
    </source>
</evidence>
<dbReference type="InterPro" id="IPR001478">
    <property type="entry name" value="PDZ"/>
</dbReference>
<accession>A0ABD0QNN8</accession>
<dbReference type="SUPFAM" id="SSF50156">
    <property type="entry name" value="PDZ domain-like"/>
    <property type="match status" value="1"/>
</dbReference>
<evidence type="ECO:0000259" key="2">
    <source>
        <dbReference type="PROSITE" id="PS50106"/>
    </source>
</evidence>
<reference evidence="3 4" key="1">
    <citation type="submission" date="2024-05" db="EMBL/GenBank/DDBJ databases">
        <title>Genome sequencing and assembly of Indian major carp, Cirrhinus mrigala (Hamilton, 1822).</title>
        <authorList>
            <person name="Mohindra V."/>
            <person name="Chowdhury L.M."/>
            <person name="Lal K."/>
            <person name="Jena J.K."/>
        </authorList>
    </citation>
    <scope>NUCLEOTIDE SEQUENCE [LARGE SCALE GENOMIC DNA]</scope>
    <source>
        <strain evidence="3">CM1030</strain>
        <tissue evidence="3">Blood</tissue>
    </source>
</reference>
<protein>
    <recommendedName>
        <fullName evidence="2">PDZ domain-containing protein</fullName>
    </recommendedName>
</protein>
<feature type="non-terminal residue" evidence="3">
    <location>
        <position position="63"/>
    </location>
</feature>
<organism evidence="3 4">
    <name type="scientific">Cirrhinus mrigala</name>
    <name type="common">Mrigala</name>
    <dbReference type="NCBI Taxonomy" id="683832"/>
    <lineage>
        <taxon>Eukaryota</taxon>
        <taxon>Metazoa</taxon>
        <taxon>Chordata</taxon>
        <taxon>Craniata</taxon>
        <taxon>Vertebrata</taxon>
        <taxon>Euteleostomi</taxon>
        <taxon>Actinopterygii</taxon>
        <taxon>Neopterygii</taxon>
        <taxon>Teleostei</taxon>
        <taxon>Ostariophysi</taxon>
        <taxon>Cypriniformes</taxon>
        <taxon>Cyprinidae</taxon>
        <taxon>Labeoninae</taxon>
        <taxon>Labeonini</taxon>
        <taxon>Cirrhinus</taxon>
    </lineage>
</organism>
<dbReference type="Proteomes" id="UP001529510">
    <property type="component" value="Unassembled WGS sequence"/>
</dbReference>
<dbReference type="PROSITE" id="PS50106">
    <property type="entry name" value="PDZ"/>
    <property type="match status" value="1"/>
</dbReference>
<feature type="non-terminal residue" evidence="3">
    <location>
        <position position="1"/>
    </location>
</feature>
<evidence type="ECO:0000313" key="4">
    <source>
        <dbReference type="Proteomes" id="UP001529510"/>
    </source>
</evidence>
<evidence type="ECO:0000256" key="1">
    <source>
        <dbReference type="SAM" id="MobiDB-lite"/>
    </source>
</evidence>